<feature type="signal peptide" evidence="5">
    <location>
        <begin position="1"/>
        <end position="25"/>
    </location>
</feature>
<dbReference type="PROSITE" id="PS51123">
    <property type="entry name" value="OMPA_2"/>
    <property type="match status" value="1"/>
</dbReference>
<keyword evidence="8" id="KW-1185">Reference proteome</keyword>
<dbReference type="Proteomes" id="UP001219956">
    <property type="component" value="Unassembled WGS sequence"/>
</dbReference>
<dbReference type="InterPro" id="IPR006665">
    <property type="entry name" value="OmpA-like"/>
</dbReference>
<dbReference type="PRINTS" id="PR01021">
    <property type="entry name" value="OMPADOMAIN"/>
</dbReference>
<protein>
    <submittedName>
        <fullName evidence="7">OmpA family protein</fullName>
    </submittedName>
</protein>
<dbReference type="PANTHER" id="PTHR30329:SF21">
    <property type="entry name" value="LIPOPROTEIN YIAD-RELATED"/>
    <property type="match status" value="1"/>
</dbReference>
<name>A0ABT5IX31_9NEIS</name>
<dbReference type="PROSITE" id="PS01068">
    <property type="entry name" value="OMPA_1"/>
    <property type="match status" value="1"/>
</dbReference>
<evidence type="ECO:0000313" key="8">
    <source>
        <dbReference type="Proteomes" id="UP001219956"/>
    </source>
</evidence>
<gene>
    <name evidence="7" type="ORF">PQU95_07360</name>
</gene>
<evidence type="ECO:0000313" key="7">
    <source>
        <dbReference type="EMBL" id="MDC7717032.1"/>
    </source>
</evidence>
<dbReference type="InterPro" id="IPR036737">
    <property type="entry name" value="OmpA-like_sf"/>
</dbReference>
<feature type="chain" id="PRO_5046312058" evidence="5">
    <location>
        <begin position="26"/>
        <end position="224"/>
    </location>
</feature>
<dbReference type="PRINTS" id="PR01023">
    <property type="entry name" value="NAFLGMOTY"/>
</dbReference>
<organism evidence="7 8">
    <name type="scientific">Vogesella aquatica</name>
    <dbReference type="NCBI Taxonomy" id="2984206"/>
    <lineage>
        <taxon>Bacteria</taxon>
        <taxon>Pseudomonadati</taxon>
        <taxon>Pseudomonadota</taxon>
        <taxon>Betaproteobacteria</taxon>
        <taxon>Neisseriales</taxon>
        <taxon>Chromobacteriaceae</taxon>
        <taxon>Vogesella</taxon>
    </lineage>
</organism>
<evidence type="ECO:0000259" key="6">
    <source>
        <dbReference type="PROSITE" id="PS51123"/>
    </source>
</evidence>
<dbReference type="InterPro" id="IPR006664">
    <property type="entry name" value="OMP_bac"/>
</dbReference>
<dbReference type="InterPro" id="IPR006690">
    <property type="entry name" value="OMPA-like_CS"/>
</dbReference>
<keyword evidence="5" id="KW-0732">Signal</keyword>
<accession>A0ABT5IX31</accession>
<dbReference type="CDD" id="cd07185">
    <property type="entry name" value="OmpA_C-like"/>
    <property type="match status" value="1"/>
</dbReference>
<evidence type="ECO:0000256" key="1">
    <source>
        <dbReference type="ARBA" id="ARBA00004442"/>
    </source>
</evidence>
<comment type="caution">
    <text evidence="7">The sequence shown here is derived from an EMBL/GenBank/DDBJ whole genome shotgun (WGS) entry which is preliminary data.</text>
</comment>
<dbReference type="PROSITE" id="PS51257">
    <property type="entry name" value="PROKAR_LIPOPROTEIN"/>
    <property type="match status" value="1"/>
</dbReference>
<evidence type="ECO:0000256" key="5">
    <source>
        <dbReference type="SAM" id="SignalP"/>
    </source>
</evidence>
<dbReference type="InterPro" id="IPR039567">
    <property type="entry name" value="Gly-zipper"/>
</dbReference>
<dbReference type="PANTHER" id="PTHR30329">
    <property type="entry name" value="STATOR ELEMENT OF FLAGELLAR MOTOR COMPLEX"/>
    <property type="match status" value="1"/>
</dbReference>
<evidence type="ECO:0000256" key="3">
    <source>
        <dbReference type="ARBA" id="ARBA00023237"/>
    </source>
</evidence>
<sequence length="224" mass="22986">MKHLSKLGIVTVVSAALLASGCASVDLDQYTNTQKGAVLGTIGGAVLGAAVAGKGNRNKGAVIGAIGGGLAGAGVGAYMDKQAQDFEKQLAPQIQSGAIELKKNADHSLTVTMTSATAFDTNSASLKQAFLPTLTTIGSIVKRYGKTTLDIEGHTDASGNDKINQPLSEQRAAAVQSQLASLGVQPERMSAAGYGASRPRGDNKTEAGKQLNRRVEIQIVPVVQ</sequence>
<dbReference type="RefSeq" id="WP_272751385.1">
    <property type="nucleotide sequence ID" value="NZ_JAQQLF010000008.1"/>
</dbReference>
<reference evidence="7 8" key="1">
    <citation type="submission" date="2023-01" db="EMBL/GenBank/DDBJ databases">
        <title>Novel species of the genus Vogesella isolated from rivers.</title>
        <authorList>
            <person name="Lu H."/>
        </authorList>
    </citation>
    <scope>NUCLEOTIDE SEQUENCE [LARGE SCALE GENOMIC DNA]</scope>
    <source>
        <strain evidence="7 8">DC21W</strain>
    </source>
</reference>
<dbReference type="Gene3D" id="3.30.1330.60">
    <property type="entry name" value="OmpA-like domain"/>
    <property type="match status" value="1"/>
</dbReference>
<comment type="subcellular location">
    <subcellularLocation>
        <location evidence="1">Cell outer membrane</location>
    </subcellularLocation>
</comment>
<evidence type="ECO:0000256" key="4">
    <source>
        <dbReference type="PROSITE-ProRule" id="PRU00473"/>
    </source>
</evidence>
<proteinExistence type="predicted"/>
<dbReference type="SUPFAM" id="SSF103088">
    <property type="entry name" value="OmpA-like"/>
    <property type="match status" value="1"/>
</dbReference>
<keyword evidence="3" id="KW-0998">Cell outer membrane</keyword>
<dbReference type="EMBL" id="JAQQLF010000008">
    <property type="protein sequence ID" value="MDC7717032.1"/>
    <property type="molecule type" value="Genomic_DNA"/>
</dbReference>
<evidence type="ECO:0000256" key="2">
    <source>
        <dbReference type="ARBA" id="ARBA00023136"/>
    </source>
</evidence>
<dbReference type="Pfam" id="PF13488">
    <property type="entry name" value="Gly-zipper_Omp"/>
    <property type="match status" value="1"/>
</dbReference>
<dbReference type="Pfam" id="PF00691">
    <property type="entry name" value="OmpA"/>
    <property type="match status" value="1"/>
</dbReference>
<dbReference type="InterPro" id="IPR050330">
    <property type="entry name" value="Bact_OuterMem_StrucFunc"/>
</dbReference>
<feature type="domain" description="OmpA-like" evidence="6">
    <location>
        <begin position="106"/>
        <end position="223"/>
    </location>
</feature>
<keyword evidence="2 4" id="KW-0472">Membrane</keyword>